<feature type="transmembrane region" description="Helical" evidence="8">
    <location>
        <begin position="136"/>
        <end position="157"/>
    </location>
</feature>
<sequence length="443" mass="44983">MPRLLPDTRPQRALAASNFVNAVGSGLFLTAGVLYFTQAVRLPAATVGLGLGIAGLLSLAVGIAVGHLADRCGARGVFVTTLAVQALATAAFVLADSFWPFVLAVSAATGAKAAGLAARAPLVRHYGGDRPQEFRAYLRAVTNVGISLGALLAGWAVQVGTLGAYRVLVTGNALAFAASAAVLLLLPPVAPAPVARGPRWIALRDRPYLALTALDGVMAVQFKVLTVAIPLWLVGSTAAPHWLVSGTMLANTVLVVGLQVRASRGIDSPRAGGLAYRRAGAAFLVSCALVPLSAGTSVAVAVVLLLAAVVVHTAGELWHAAGGFEVSYALAPPHATGQYLGVFGLGAGLSEALGPGLLIALCIGWGRPGWFAVGALFALTGLLTPLAVRRAEQGRQSLNRETTPSTQTQPKAMAPTRQPTPAATPPAVHPSASGAHCSSASSS</sequence>
<feature type="transmembrane region" description="Helical" evidence="8">
    <location>
        <begin position="42"/>
        <end position="65"/>
    </location>
</feature>
<dbReference type="PANTHER" id="PTHR23517:SF2">
    <property type="entry name" value="MULTIDRUG RESISTANCE PROTEIN MDTH"/>
    <property type="match status" value="1"/>
</dbReference>
<keyword evidence="2" id="KW-0813">Transport</keyword>
<feature type="transmembrane region" description="Helical" evidence="8">
    <location>
        <begin position="239"/>
        <end position="260"/>
    </location>
</feature>
<dbReference type="EMBL" id="JACHJY010000005">
    <property type="protein sequence ID" value="MBB4983046.1"/>
    <property type="molecule type" value="Genomic_DNA"/>
</dbReference>
<dbReference type="InterPro" id="IPR036259">
    <property type="entry name" value="MFS_trans_sf"/>
</dbReference>
<feature type="transmembrane region" description="Helical" evidence="8">
    <location>
        <begin position="12"/>
        <end position="36"/>
    </location>
</feature>
<keyword evidence="4 8" id="KW-0812">Transmembrane</keyword>
<feature type="transmembrane region" description="Helical" evidence="8">
    <location>
        <begin position="101"/>
        <end position="124"/>
    </location>
</feature>
<dbReference type="GO" id="GO:0022857">
    <property type="term" value="F:transmembrane transporter activity"/>
    <property type="evidence" value="ECO:0007669"/>
    <property type="project" value="InterPro"/>
</dbReference>
<protein>
    <submittedName>
        <fullName evidence="9">MFS family permease</fullName>
    </submittedName>
</protein>
<dbReference type="Proteomes" id="UP000582643">
    <property type="component" value="Unassembled WGS sequence"/>
</dbReference>
<dbReference type="SUPFAM" id="SSF103473">
    <property type="entry name" value="MFS general substrate transporter"/>
    <property type="match status" value="1"/>
</dbReference>
<dbReference type="PANTHER" id="PTHR23517">
    <property type="entry name" value="RESISTANCE PROTEIN MDTM, PUTATIVE-RELATED-RELATED"/>
    <property type="match status" value="1"/>
</dbReference>
<accession>A0A7W7U165</accession>
<organism evidence="9 10">
    <name type="scientific">Streptomyces nymphaeiformis</name>
    <dbReference type="NCBI Taxonomy" id="2663842"/>
    <lineage>
        <taxon>Bacteria</taxon>
        <taxon>Bacillati</taxon>
        <taxon>Actinomycetota</taxon>
        <taxon>Actinomycetes</taxon>
        <taxon>Kitasatosporales</taxon>
        <taxon>Streptomycetaceae</taxon>
        <taxon>Streptomyces</taxon>
    </lineage>
</organism>
<feature type="region of interest" description="Disordered" evidence="7">
    <location>
        <begin position="393"/>
        <end position="443"/>
    </location>
</feature>
<keyword evidence="6 8" id="KW-0472">Membrane</keyword>
<proteinExistence type="predicted"/>
<feature type="compositionally biased region" description="Low complexity" evidence="7">
    <location>
        <begin position="429"/>
        <end position="443"/>
    </location>
</feature>
<feature type="transmembrane region" description="Helical" evidence="8">
    <location>
        <begin position="208"/>
        <end position="233"/>
    </location>
</feature>
<evidence type="ECO:0000256" key="4">
    <source>
        <dbReference type="ARBA" id="ARBA00022692"/>
    </source>
</evidence>
<feature type="transmembrane region" description="Helical" evidence="8">
    <location>
        <begin position="163"/>
        <end position="187"/>
    </location>
</feature>
<evidence type="ECO:0000313" key="9">
    <source>
        <dbReference type="EMBL" id="MBB4983046.1"/>
    </source>
</evidence>
<evidence type="ECO:0000256" key="1">
    <source>
        <dbReference type="ARBA" id="ARBA00004651"/>
    </source>
</evidence>
<gene>
    <name evidence="9" type="ORF">GGE06_003978</name>
</gene>
<dbReference type="InterPro" id="IPR011701">
    <property type="entry name" value="MFS"/>
</dbReference>
<evidence type="ECO:0000256" key="7">
    <source>
        <dbReference type="SAM" id="MobiDB-lite"/>
    </source>
</evidence>
<dbReference type="AlphaFoldDB" id="A0A7W7U165"/>
<feature type="compositionally biased region" description="Polar residues" evidence="7">
    <location>
        <begin position="394"/>
        <end position="410"/>
    </location>
</feature>
<evidence type="ECO:0000313" key="10">
    <source>
        <dbReference type="Proteomes" id="UP000582643"/>
    </source>
</evidence>
<dbReference type="Pfam" id="PF07690">
    <property type="entry name" value="MFS_1"/>
    <property type="match status" value="1"/>
</dbReference>
<keyword evidence="3" id="KW-1003">Cell membrane</keyword>
<evidence type="ECO:0000256" key="8">
    <source>
        <dbReference type="SAM" id="Phobius"/>
    </source>
</evidence>
<comment type="caution">
    <text evidence="9">The sequence shown here is derived from an EMBL/GenBank/DDBJ whole genome shotgun (WGS) entry which is preliminary data.</text>
</comment>
<dbReference type="Gene3D" id="1.20.1250.20">
    <property type="entry name" value="MFS general substrate transporter like domains"/>
    <property type="match status" value="2"/>
</dbReference>
<evidence type="ECO:0000256" key="5">
    <source>
        <dbReference type="ARBA" id="ARBA00022989"/>
    </source>
</evidence>
<keyword evidence="10" id="KW-1185">Reference proteome</keyword>
<comment type="subcellular location">
    <subcellularLocation>
        <location evidence="1">Cell membrane</location>
        <topology evidence="1">Multi-pass membrane protein</topology>
    </subcellularLocation>
</comment>
<dbReference type="InterPro" id="IPR050171">
    <property type="entry name" value="MFS_Transporters"/>
</dbReference>
<evidence type="ECO:0000256" key="6">
    <source>
        <dbReference type="ARBA" id="ARBA00023136"/>
    </source>
</evidence>
<feature type="transmembrane region" description="Helical" evidence="8">
    <location>
        <begin position="370"/>
        <end position="388"/>
    </location>
</feature>
<name>A0A7W7U165_9ACTN</name>
<feature type="compositionally biased region" description="Low complexity" evidence="7">
    <location>
        <begin position="412"/>
        <end position="421"/>
    </location>
</feature>
<reference evidence="9 10" key="1">
    <citation type="submission" date="2020-08" db="EMBL/GenBank/DDBJ databases">
        <title>Genomic Encyclopedia of Type Strains, Phase III (KMG-III): the genomes of soil and plant-associated and newly described type strains.</title>
        <authorList>
            <person name="Whitman W."/>
        </authorList>
    </citation>
    <scope>NUCLEOTIDE SEQUENCE [LARGE SCALE GENOMIC DNA]</scope>
    <source>
        <strain evidence="9 10">SFB5A</strain>
    </source>
</reference>
<feature type="transmembrane region" description="Helical" evidence="8">
    <location>
        <begin position="77"/>
        <end position="95"/>
    </location>
</feature>
<feature type="transmembrane region" description="Helical" evidence="8">
    <location>
        <begin position="281"/>
        <end position="311"/>
    </location>
</feature>
<keyword evidence="5 8" id="KW-1133">Transmembrane helix</keyword>
<evidence type="ECO:0000256" key="3">
    <source>
        <dbReference type="ARBA" id="ARBA00022475"/>
    </source>
</evidence>
<dbReference type="GO" id="GO:0005886">
    <property type="term" value="C:plasma membrane"/>
    <property type="evidence" value="ECO:0007669"/>
    <property type="project" value="UniProtKB-SubCell"/>
</dbReference>
<evidence type="ECO:0000256" key="2">
    <source>
        <dbReference type="ARBA" id="ARBA00022448"/>
    </source>
</evidence>